<evidence type="ECO:0000256" key="1">
    <source>
        <dbReference type="SAM" id="Phobius"/>
    </source>
</evidence>
<organism evidence="2 3">
    <name type="scientific">Ruminococcus albus 8</name>
    <dbReference type="NCBI Taxonomy" id="246199"/>
    <lineage>
        <taxon>Bacteria</taxon>
        <taxon>Bacillati</taxon>
        <taxon>Bacillota</taxon>
        <taxon>Clostridia</taxon>
        <taxon>Eubacteriales</taxon>
        <taxon>Oscillospiraceae</taxon>
        <taxon>Ruminococcus</taxon>
    </lineage>
</organism>
<name>E9SI03_RUMAL</name>
<feature type="transmembrane region" description="Helical" evidence="1">
    <location>
        <begin position="39"/>
        <end position="65"/>
    </location>
</feature>
<feature type="transmembrane region" description="Helical" evidence="1">
    <location>
        <begin position="77"/>
        <end position="98"/>
    </location>
</feature>
<feature type="transmembrane region" description="Helical" evidence="1">
    <location>
        <begin position="195"/>
        <end position="213"/>
    </location>
</feature>
<dbReference type="eggNOG" id="COG3314">
    <property type="taxonomic scope" value="Bacteria"/>
</dbReference>
<comment type="caution">
    <text evidence="2">The sequence shown here is derived from an EMBL/GenBank/DDBJ whole genome shotgun (WGS) entry which is preliminary data.</text>
</comment>
<evidence type="ECO:0000313" key="2">
    <source>
        <dbReference type="EMBL" id="EGC01097.1"/>
    </source>
</evidence>
<proteinExistence type="predicted"/>
<feature type="transmembrane region" description="Helical" evidence="1">
    <location>
        <begin position="147"/>
        <end position="164"/>
    </location>
</feature>
<keyword evidence="1" id="KW-0812">Transmembrane</keyword>
<dbReference type="EMBL" id="ADKM02000135">
    <property type="protein sequence ID" value="EGC01097.1"/>
    <property type="molecule type" value="Genomic_DNA"/>
</dbReference>
<keyword evidence="1" id="KW-1133">Transmembrane helix</keyword>
<keyword evidence="1" id="KW-0472">Membrane</keyword>
<feature type="transmembrane region" description="Helical" evidence="1">
    <location>
        <begin position="252"/>
        <end position="275"/>
    </location>
</feature>
<feature type="transmembrane region" description="Helical" evidence="1">
    <location>
        <begin position="118"/>
        <end position="140"/>
    </location>
</feature>
<feature type="transmembrane region" description="Helical" evidence="1">
    <location>
        <begin position="326"/>
        <end position="344"/>
    </location>
</feature>
<keyword evidence="3" id="KW-1185">Reference proteome</keyword>
<dbReference type="RefSeq" id="WP_002853578.1">
    <property type="nucleotide sequence ID" value="NZ_ADKM02000135.1"/>
</dbReference>
<dbReference type="AlphaFoldDB" id="E9SI03"/>
<accession>E9SI03</accession>
<evidence type="ECO:0000313" key="3">
    <source>
        <dbReference type="Proteomes" id="UP000004259"/>
    </source>
</evidence>
<sequence>MKYLRSLVLCTVLTVLTAGLAIYPAEVSAAVREAVMRCLNILIPSLFAFMTAASMLAESGSAALLAKPFSLVSRYIFRMPESIFAAMLISFIAGYPVGVKLVSDMLDSGELDSHSAKLAASFCYCGGPAFYSGAIGLAVFGSRQVGVLIFLSVILADLCLAFAVCRFSELNVSPRKDRSEKCSLLVGSINSAGRSMAAVCLTVVFFSAVMALVEASGLFAEISRIFGLSNNGIAIVKSFIEITSLAELNGSPYGLLPLICAACSFGGICVVIQLFSLKSKELSLLSFIELRPLAAVLSAVFCKILQPHLIDKAVSAISVNKSLLNINNFAASICLILMIFLLNFKKTLVFSE</sequence>
<reference evidence="2 3" key="1">
    <citation type="submission" date="2011-02" db="EMBL/GenBank/DDBJ databases">
        <authorList>
            <person name="Nelson K.E."/>
            <person name="Sutton G."/>
            <person name="Torralba M."/>
            <person name="Durkin S."/>
            <person name="Harkins D."/>
            <person name="Montgomery R."/>
            <person name="Ziemer C."/>
            <person name="Klaassens E."/>
            <person name="Ocuiv P."/>
            <person name="Morrison M."/>
        </authorList>
    </citation>
    <scope>NUCLEOTIDE SEQUENCE [LARGE SCALE GENOMIC DNA]</scope>
    <source>
        <strain evidence="2 3">8</strain>
    </source>
</reference>
<feature type="transmembrane region" description="Helical" evidence="1">
    <location>
        <begin position="225"/>
        <end position="246"/>
    </location>
</feature>
<protein>
    <submittedName>
        <fullName evidence="2">Conserved domain protein</fullName>
    </submittedName>
</protein>
<gene>
    <name evidence="2" type="ORF">CUS_5368</name>
</gene>
<dbReference type="Proteomes" id="UP000004259">
    <property type="component" value="Unassembled WGS sequence"/>
</dbReference>
<dbReference type="STRING" id="246199.CUS_5368"/>